<dbReference type="Proteomes" id="UP000183083">
    <property type="component" value="Unassembled WGS sequence"/>
</dbReference>
<evidence type="ECO:0000313" key="2">
    <source>
        <dbReference type="Proteomes" id="UP000183083"/>
    </source>
</evidence>
<accession>A0AB38BMS1</accession>
<sequence>MSEGEFVTPKMLMIRSYNTGWIVSTPRVPLHMPIGPFDLKVRTDWLLKRVNVIVDQRMVQ</sequence>
<protein>
    <submittedName>
        <fullName evidence="1">Uncharacterized protein</fullName>
    </submittedName>
</protein>
<dbReference type="EMBL" id="FOVV01000001">
    <property type="protein sequence ID" value="SFN57491.1"/>
    <property type="molecule type" value="Genomic_DNA"/>
</dbReference>
<dbReference type="AlphaFoldDB" id="A0AB38BMS1"/>
<reference evidence="1 2" key="1">
    <citation type="submission" date="2016-10" db="EMBL/GenBank/DDBJ databases">
        <authorList>
            <person name="Varghese N."/>
            <person name="Submissions S."/>
        </authorList>
    </citation>
    <scope>NUCLEOTIDE SEQUENCE [LARGE SCALE GENOMIC DNA]</scope>
    <source>
        <strain evidence="1 2">BS0292</strain>
    </source>
</reference>
<organism evidence="1 2">
    <name type="scientific">Pseudomonas syringae</name>
    <dbReference type="NCBI Taxonomy" id="317"/>
    <lineage>
        <taxon>Bacteria</taxon>
        <taxon>Pseudomonadati</taxon>
        <taxon>Pseudomonadota</taxon>
        <taxon>Gammaproteobacteria</taxon>
        <taxon>Pseudomonadales</taxon>
        <taxon>Pseudomonadaceae</taxon>
        <taxon>Pseudomonas</taxon>
    </lineage>
</organism>
<comment type="caution">
    <text evidence="1">The sequence shown here is derived from an EMBL/GenBank/DDBJ whole genome shotgun (WGS) entry which is preliminary data.</text>
</comment>
<name>A0AB38BMS1_PSESX</name>
<evidence type="ECO:0000313" key="1">
    <source>
        <dbReference type="EMBL" id="SFN57491.1"/>
    </source>
</evidence>
<proteinExistence type="predicted"/>
<gene>
    <name evidence="1" type="ORF">SAMN05444065_101263</name>
</gene>